<proteinExistence type="predicted"/>
<dbReference type="EMBL" id="JAKMXF010000302">
    <property type="protein sequence ID" value="KAI6651654.1"/>
    <property type="molecule type" value="Genomic_DNA"/>
</dbReference>
<organism evidence="1 2">
    <name type="scientific">Oopsacas minuta</name>
    <dbReference type="NCBI Taxonomy" id="111878"/>
    <lineage>
        <taxon>Eukaryota</taxon>
        <taxon>Metazoa</taxon>
        <taxon>Porifera</taxon>
        <taxon>Hexactinellida</taxon>
        <taxon>Hexasterophora</taxon>
        <taxon>Lyssacinosida</taxon>
        <taxon>Leucopsacidae</taxon>
        <taxon>Oopsacas</taxon>
    </lineage>
</organism>
<comment type="caution">
    <text evidence="1">The sequence shown here is derived from an EMBL/GenBank/DDBJ whole genome shotgun (WGS) entry which is preliminary data.</text>
</comment>
<evidence type="ECO:0000313" key="2">
    <source>
        <dbReference type="Proteomes" id="UP001165289"/>
    </source>
</evidence>
<sequence length="298" mass="33613">MAEATPVISNINGSHFKDLPFFINQSFLELTKPAYGKILDKSSIETLCGGCEISRDIDLAKSLSTAGGEDWSVLKGYPKSPMVLRLACCLIVWMDRGSAELCPTHHLPDMYLMNESEQKQKRILRLDQGWEVLKKFPDNWYQWPDQTKQKELTNLISQIELRGVLDLIGFRETVGSKLLIPPTREVIMQTFTALHSEGSKLSVGARAFAKHGHRDHTASWWGTCTGSEEQKNESALKIVTKILDNAAWMNIHFMVHDTGVLEARTVEGYGVRWLADGKEFRGFLEPQMEGGHEAGWIH</sequence>
<reference evidence="1 2" key="1">
    <citation type="journal article" date="2023" name="BMC Biol.">
        <title>The compact genome of the sponge Oopsacas minuta (Hexactinellida) is lacking key metazoan core genes.</title>
        <authorList>
            <person name="Santini S."/>
            <person name="Schenkelaars Q."/>
            <person name="Jourda C."/>
            <person name="Duchesne M."/>
            <person name="Belahbib H."/>
            <person name="Rocher C."/>
            <person name="Selva M."/>
            <person name="Riesgo A."/>
            <person name="Vervoort M."/>
            <person name="Leys S.P."/>
            <person name="Kodjabachian L."/>
            <person name="Le Bivic A."/>
            <person name="Borchiellini C."/>
            <person name="Claverie J.M."/>
            <person name="Renard E."/>
        </authorList>
    </citation>
    <scope>NUCLEOTIDE SEQUENCE [LARGE SCALE GENOMIC DNA]</scope>
    <source>
        <strain evidence="1">SPO-2</strain>
    </source>
</reference>
<keyword evidence="2" id="KW-1185">Reference proteome</keyword>
<dbReference type="Proteomes" id="UP001165289">
    <property type="component" value="Unassembled WGS sequence"/>
</dbReference>
<evidence type="ECO:0000313" key="1">
    <source>
        <dbReference type="EMBL" id="KAI6651654.1"/>
    </source>
</evidence>
<accession>A0AAV7JT68</accession>
<protein>
    <submittedName>
        <fullName evidence="1">Uncharacterized protein</fullName>
    </submittedName>
</protein>
<gene>
    <name evidence="1" type="ORF">LOD99_4902</name>
</gene>
<dbReference type="PANTHER" id="PTHR34204">
    <property type="entry name" value="RNA-BINDING ASCH DOMAIN PROTEIN"/>
    <property type="match status" value="1"/>
</dbReference>
<dbReference type="AlphaFoldDB" id="A0AAV7JT68"/>
<name>A0AAV7JT68_9METZ</name>
<dbReference type="PANTHER" id="PTHR34204:SF2">
    <property type="entry name" value="RNA-BINDING ASCH DOMAIN PROTEIN"/>
    <property type="match status" value="1"/>
</dbReference>